<feature type="transmembrane region" description="Helical" evidence="11">
    <location>
        <begin position="960"/>
        <end position="983"/>
    </location>
</feature>
<feature type="transmembrane region" description="Helical" evidence="11">
    <location>
        <begin position="769"/>
        <end position="790"/>
    </location>
</feature>
<dbReference type="PRINTS" id="PR00119">
    <property type="entry name" value="CATATPASE"/>
</dbReference>
<keyword evidence="7" id="KW-1278">Translocase</keyword>
<organism evidence="13 14">
    <name type="scientific">Bacteroides stercoris CC31F</name>
    <dbReference type="NCBI Taxonomy" id="1073351"/>
    <lineage>
        <taxon>Bacteria</taxon>
        <taxon>Pseudomonadati</taxon>
        <taxon>Bacteroidota</taxon>
        <taxon>Bacteroidia</taxon>
        <taxon>Bacteroidales</taxon>
        <taxon>Bacteroidaceae</taxon>
        <taxon>Bacteroides</taxon>
    </lineage>
</organism>
<dbReference type="PANTHER" id="PTHR24093">
    <property type="entry name" value="CATION TRANSPORTING ATPASE"/>
    <property type="match status" value="1"/>
</dbReference>
<keyword evidence="3" id="KW-0479">Metal-binding</keyword>
<dbReference type="PROSITE" id="PS00154">
    <property type="entry name" value="ATPASE_E1_E2"/>
    <property type="match status" value="1"/>
</dbReference>
<dbReference type="Pfam" id="PF00689">
    <property type="entry name" value="Cation_ATPase_C"/>
    <property type="match status" value="1"/>
</dbReference>
<evidence type="ECO:0000256" key="7">
    <source>
        <dbReference type="ARBA" id="ARBA00022967"/>
    </source>
</evidence>
<feature type="transmembrane region" description="Helical" evidence="11">
    <location>
        <begin position="333"/>
        <end position="351"/>
    </location>
</feature>
<dbReference type="Pfam" id="PF00690">
    <property type="entry name" value="Cation_ATPase_N"/>
    <property type="match status" value="1"/>
</dbReference>
<dbReference type="Pfam" id="PF08282">
    <property type="entry name" value="Hydrolase_3"/>
    <property type="match status" value="1"/>
</dbReference>
<dbReference type="InterPro" id="IPR036412">
    <property type="entry name" value="HAD-like_sf"/>
</dbReference>
<feature type="coiled-coil region" evidence="10">
    <location>
        <begin position="227"/>
        <end position="254"/>
    </location>
</feature>
<feature type="transmembrane region" description="Helical" evidence="11">
    <location>
        <begin position="802"/>
        <end position="821"/>
    </location>
</feature>
<keyword evidence="2 11" id="KW-0812">Transmembrane</keyword>
<dbReference type="RefSeq" id="WP_016662244.1">
    <property type="nucleotide sequence ID" value="NZ_KE340313.1"/>
</dbReference>
<dbReference type="HOGENOM" id="CLU_002360_9_0_10"/>
<name>S3YAZ5_BACSE</name>
<feature type="domain" description="Cation-transporting P-type ATPase N-terminal" evidence="12">
    <location>
        <begin position="1"/>
        <end position="63"/>
    </location>
</feature>
<dbReference type="SMART" id="SM00831">
    <property type="entry name" value="Cation_ATPase_N"/>
    <property type="match status" value="1"/>
</dbReference>
<dbReference type="Gene3D" id="3.40.1110.10">
    <property type="entry name" value="Calcium-transporting ATPase, cytoplasmic domain N"/>
    <property type="match status" value="1"/>
</dbReference>
<keyword evidence="10" id="KW-0175">Coiled coil</keyword>
<evidence type="ECO:0000256" key="5">
    <source>
        <dbReference type="ARBA" id="ARBA00022840"/>
    </source>
</evidence>
<dbReference type="GO" id="GO:0046872">
    <property type="term" value="F:metal ion binding"/>
    <property type="evidence" value="ECO:0007669"/>
    <property type="project" value="UniProtKB-KW"/>
</dbReference>
<dbReference type="GO" id="GO:0016887">
    <property type="term" value="F:ATP hydrolysis activity"/>
    <property type="evidence" value="ECO:0007669"/>
    <property type="project" value="InterPro"/>
</dbReference>
<evidence type="ECO:0000256" key="11">
    <source>
        <dbReference type="SAM" id="Phobius"/>
    </source>
</evidence>
<feature type="transmembrane region" description="Helical" evidence="11">
    <location>
        <begin position="842"/>
        <end position="864"/>
    </location>
</feature>
<evidence type="ECO:0000313" key="14">
    <source>
        <dbReference type="Proteomes" id="UP000014614"/>
    </source>
</evidence>
<dbReference type="SUPFAM" id="SSF81665">
    <property type="entry name" value="Calcium ATPase, transmembrane domain M"/>
    <property type="match status" value="1"/>
</dbReference>
<keyword evidence="5" id="KW-0067">ATP-binding</keyword>
<dbReference type="InterPro" id="IPR023214">
    <property type="entry name" value="HAD_sf"/>
</dbReference>
<feature type="transmembrane region" description="Helical" evidence="11">
    <location>
        <begin position="927"/>
        <end position="948"/>
    </location>
</feature>
<feature type="transmembrane region" description="Helical" evidence="11">
    <location>
        <begin position="371"/>
        <end position="396"/>
    </location>
</feature>
<dbReference type="InterPro" id="IPR044492">
    <property type="entry name" value="P_typ_ATPase_HD_dom"/>
</dbReference>
<evidence type="ECO:0000256" key="9">
    <source>
        <dbReference type="ARBA" id="ARBA00023136"/>
    </source>
</evidence>
<evidence type="ECO:0000256" key="1">
    <source>
        <dbReference type="ARBA" id="ARBA00004127"/>
    </source>
</evidence>
<dbReference type="SFLD" id="SFLDG00002">
    <property type="entry name" value="C1.7:_P-type_atpase_like"/>
    <property type="match status" value="1"/>
</dbReference>
<reference evidence="13 14" key="1">
    <citation type="submission" date="2013-05" db="EMBL/GenBank/DDBJ databases">
        <title>The Genome Sequence of Bacteroides stercoris CC31F.</title>
        <authorList>
            <consortium name="The Broad Institute Genomics Platform"/>
            <person name="Earl A."/>
            <person name="Ward D."/>
            <person name="Feldgarden M."/>
            <person name="Gevers D."/>
            <person name="Oliphant K."/>
            <person name="Allen-Vercoe E."/>
            <person name="Walker B."/>
            <person name="Young S."/>
            <person name="Zeng Q."/>
            <person name="Gargeya S."/>
            <person name="Fitzgerald M."/>
            <person name="Haas B."/>
            <person name="Abouelleil A."/>
            <person name="Allen A.W."/>
            <person name="Alvarado L."/>
            <person name="Arachchi H.M."/>
            <person name="Berlin A.M."/>
            <person name="Chapman S.B."/>
            <person name="Gainer-Dewar J."/>
            <person name="Goldberg J."/>
            <person name="Griggs A."/>
            <person name="Gujja S."/>
            <person name="Hansen M."/>
            <person name="Howarth C."/>
            <person name="Imamovic A."/>
            <person name="Ireland A."/>
            <person name="Larimer J."/>
            <person name="McCowan C."/>
            <person name="Murphy C."/>
            <person name="Pearson M."/>
            <person name="Poon T.W."/>
            <person name="Priest M."/>
            <person name="Roberts A."/>
            <person name="Saif S."/>
            <person name="Shea T."/>
            <person name="Sisk P."/>
            <person name="Sykes S."/>
            <person name="Wortman J."/>
            <person name="Nusbaum C."/>
            <person name="Birren B."/>
        </authorList>
    </citation>
    <scope>NUCLEOTIDE SEQUENCE [LARGE SCALE GENOMIC DNA]</scope>
    <source>
        <strain evidence="13 14">CC31F</strain>
    </source>
</reference>
<dbReference type="InterPro" id="IPR008250">
    <property type="entry name" value="ATPase_P-typ_transduc_dom_A_sf"/>
</dbReference>
<dbReference type="NCBIfam" id="TIGR01494">
    <property type="entry name" value="ATPase_P-type"/>
    <property type="match status" value="2"/>
</dbReference>
<dbReference type="SUPFAM" id="SSF81660">
    <property type="entry name" value="Metal cation-transporting ATPase, ATP-binding domain N"/>
    <property type="match status" value="1"/>
</dbReference>
<dbReference type="Gene3D" id="1.20.1110.10">
    <property type="entry name" value="Calcium-transporting ATPase, transmembrane domain"/>
    <property type="match status" value="2"/>
</dbReference>
<accession>S3YAZ5</accession>
<dbReference type="SUPFAM" id="SSF56784">
    <property type="entry name" value="HAD-like"/>
    <property type="match status" value="1"/>
</dbReference>
<dbReference type="InterPro" id="IPR059000">
    <property type="entry name" value="ATPase_P-type_domA"/>
</dbReference>
<dbReference type="Gene3D" id="2.70.150.10">
    <property type="entry name" value="Calcium-transporting ATPase, cytoplasmic transduction domain A"/>
    <property type="match status" value="1"/>
</dbReference>
<evidence type="ECO:0000259" key="12">
    <source>
        <dbReference type="SMART" id="SM00831"/>
    </source>
</evidence>
<evidence type="ECO:0000256" key="2">
    <source>
        <dbReference type="ARBA" id="ARBA00022692"/>
    </source>
</evidence>
<dbReference type="AlphaFoldDB" id="S3YAZ5"/>
<dbReference type="SFLD" id="SFLDS00003">
    <property type="entry name" value="Haloacid_Dehalogenase"/>
    <property type="match status" value="1"/>
</dbReference>
<evidence type="ECO:0000256" key="8">
    <source>
        <dbReference type="ARBA" id="ARBA00022989"/>
    </source>
</evidence>
<proteinExistence type="predicted"/>
<feature type="transmembrane region" description="Helical" evidence="11">
    <location>
        <begin position="73"/>
        <end position="96"/>
    </location>
</feature>
<dbReference type="Proteomes" id="UP000014614">
    <property type="component" value="Unassembled WGS sequence"/>
</dbReference>
<evidence type="ECO:0000256" key="4">
    <source>
        <dbReference type="ARBA" id="ARBA00022741"/>
    </source>
</evidence>
<evidence type="ECO:0000256" key="10">
    <source>
        <dbReference type="SAM" id="Coils"/>
    </source>
</evidence>
<dbReference type="InterPro" id="IPR006068">
    <property type="entry name" value="ATPase_P-typ_cation-transptr_C"/>
</dbReference>
<dbReference type="SUPFAM" id="SSF81653">
    <property type="entry name" value="Calcium ATPase, transduction domain A"/>
    <property type="match status" value="1"/>
</dbReference>
<dbReference type="InterPro" id="IPR004014">
    <property type="entry name" value="ATPase_P-typ_cation-transptr_N"/>
</dbReference>
<dbReference type="GO" id="GO:0005524">
    <property type="term" value="F:ATP binding"/>
    <property type="evidence" value="ECO:0007669"/>
    <property type="project" value="UniProtKB-KW"/>
</dbReference>
<sequence>MEKRKHYEGLNDQQVVESRAKYGVNLLTPPKKDSLWKQFLEKFSDPLIVILIIAGILSIGIACYEYFGLGEGLTVFFEPAGIFVAILLATGLAFYFELKANKAFNLLNKVNNDEPVKVIRNSNVTVVPKKDIVVGDIVLLSTGDEVPADGELLESITLHMDESTLTGEPVCSKTTIESEFDSEATYPSNYVLRGTRVMEGHGVYRVDKVGDSTENGKLFAKMTGSDIDEKLEEYDEIKEERELTEEENKEYIKLLAAQQGVRKGVKTPLNEQLDGLSELITNLSYGFATLIIVGRIAHYFSWNLLACCLIIPTALFFYLVIKKFEDWSKTACVSTIITFAVIFIGAVLGLHEYLLPEAELSGLLAHTLDTLMIAVTLIVVAVPEGLPMAVTLSLAYSMRSMLKTNNLVRKMHACETMGAITVICTDKTGTLTQNKMQVYETKFYNLDKQQLKEDEASKLIAEGIAVNSTASLDLSGTEPNVVGNPTEGALLLWLHKQGIDHVTLKESANTLSEIPFSTERKYMATVVTSSVNGKKILYVKGAPEIVYRMCNSSSANVSKSEVDNQLQAYQKKAMRTLGFAYQILDDNDKYIESGKVVATGLNFLGIVAISDPIRTDVPAAVTECMKAGIKVKIVTGDTTGTAIEIGRQIGLWSNTDSDKHIITGPEFAKLSDSELDDIVLDLKIIARARPMDKQRLVESLQRKNQVVSVTGDGTNDAPALKAAHVGLSMGAGTSVAKEASDITIIDNSFSSIGRAVMWGRSLYQNIQRFLLFQLTVNVAACFIVLVGAFMGAESPLTVTQMLWVNLIMDTFGAMALASLPPSAEVMNDKPRERQAFIINKPMAFDIVGVGGFFFLLTLLFVYIFQHSDVTSLMDLLTLQLGEANSVTPYEQTLIFSIFVWTHFWYMFNTRSFETGKSLFKLKLSSGFKTIVGVIVIGQIIIVEVFYEFFNVEPMFHTLNWTLNVSGIIDWLIIVVLSSLVLWVRELWHLLSAKKN</sequence>
<comment type="subcellular location">
    <subcellularLocation>
        <location evidence="1">Endomembrane system</location>
        <topology evidence="1">Multi-pass membrane protein</topology>
    </subcellularLocation>
</comment>
<keyword evidence="9 11" id="KW-0472">Membrane</keyword>
<gene>
    <name evidence="13" type="ORF">HMPREF1181_02410</name>
</gene>
<protein>
    <submittedName>
        <fullName evidence="13">Calcium-translocating P-type ATPase, PMCA-type</fullName>
    </submittedName>
</protein>
<dbReference type="GO" id="GO:0005388">
    <property type="term" value="F:P-type calcium transporter activity"/>
    <property type="evidence" value="ECO:0007669"/>
    <property type="project" value="TreeGrafter"/>
</dbReference>
<dbReference type="Pfam" id="PF00122">
    <property type="entry name" value="E1-E2_ATPase"/>
    <property type="match status" value="1"/>
</dbReference>
<keyword evidence="8 11" id="KW-1133">Transmembrane helix</keyword>
<feature type="transmembrane region" description="Helical" evidence="11">
    <location>
        <begin position="279"/>
        <end position="296"/>
    </location>
</feature>
<dbReference type="Gene3D" id="3.40.50.1000">
    <property type="entry name" value="HAD superfamily/HAD-like"/>
    <property type="match status" value="1"/>
</dbReference>
<evidence type="ECO:0000256" key="3">
    <source>
        <dbReference type="ARBA" id="ARBA00022723"/>
    </source>
</evidence>
<keyword evidence="6" id="KW-0460">Magnesium</keyword>
<dbReference type="InterPro" id="IPR001757">
    <property type="entry name" value="P_typ_ATPase"/>
</dbReference>
<dbReference type="InterPro" id="IPR023299">
    <property type="entry name" value="ATPase_P-typ_cyto_dom_N"/>
</dbReference>
<dbReference type="GO" id="GO:0012505">
    <property type="term" value="C:endomembrane system"/>
    <property type="evidence" value="ECO:0007669"/>
    <property type="project" value="UniProtKB-SubCell"/>
</dbReference>
<dbReference type="OrthoDB" id="1521937at2"/>
<feature type="transmembrane region" description="Helical" evidence="11">
    <location>
        <begin position="889"/>
        <end position="907"/>
    </location>
</feature>
<dbReference type="InterPro" id="IPR023298">
    <property type="entry name" value="ATPase_P-typ_TM_dom_sf"/>
</dbReference>
<dbReference type="PANTHER" id="PTHR24093:SF369">
    <property type="entry name" value="CALCIUM-TRANSPORTING ATPASE"/>
    <property type="match status" value="1"/>
</dbReference>
<feature type="transmembrane region" description="Helical" evidence="11">
    <location>
        <begin position="302"/>
        <end position="321"/>
    </location>
</feature>
<dbReference type="PATRIC" id="fig|1073351.3.peg.2433"/>
<dbReference type="Pfam" id="PF13246">
    <property type="entry name" value="Cation_ATPase"/>
    <property type="match status" value="1"/>
</dbReference>
<feature type="transmembrane region" description="Helical" evidence="11">
    <location>
        <begin position="47"/>
        <end position="67"/>
    </location>
</feature>
<dbReference type="PRINTS" id="PR00120">
    <property type="entry name" value="HATPASE"/>
</dbReference>
<dbReference type="EMBL" id="ATFP01000034">
    <property type="protein sequence ID" value="EPH19516.1"/>
    <property type="molecule type" value="Genomic_DNA"/>
</dbReference>
<dbReference type="GO" id="GO:0005886">
    <property type="term" value="C:plasma membrane"/>
    <property type="evidence" value="ECO:0007669"/>
    <property type="project" value="TreeGrafter"/>
</dbReference>
<dbReference type="SFLD" id="SFLDF00027">
    <property type="entry name" value="p-type_atpase"/>
    <property type="match status" value="1"/>
</dbReference>
<evidence type="ECO:0000256" key="6">
    <source>
        <dbReference type="ARBA" id="ARBA00022842"/>
    </source>
</evidence>
<dbReference type="InterPro" id="IPR018303">
    <property type="entry name" value="ATPase_P-typ_P_site"/>
</dbReference>
<keyword evidence="4" id="KW-0547">Nucleotide-binding</keyword>
<comment type="caution">
    <text evidence="13">The sequence shown here is derived from an EMBL/GenBank/DDBJ whole genome shotgun (WGS) entry which is preliminary data.</text>
</comment>
<evidence type="ECO:0000313" key="13">
    <source>
        <dbReference type="EMBL" id="EPH19516.1"/>
    </source>
</evidence>